<protein>
    <recommendedName>
        <fullName evidence="3">ABC transporter permease</fullName>
    </recommendedName>
</protein>
<evidence type="ECO:0008006" key="3">
    <source>
        <dbReference type="Google" id="ProtNLM"/>
    </source>
</evidence>
<dbReference type="GO" id="GO:0005886">
    <property type="term" value="C:plasma membrane"/>
    <property type="evidence" value="ECO:0007669"/>
    <property type="project" value="UniProtKB-SubCell"/>
</dbReference>
<gene>
    <name evidence="2" type="ORF">MNBD_BACTEROID02-1148</name>
</gene>
<evidence type="ECO:0000313" key="2">
    <source>
        <dbReference type="EMBL" id="VAV86025.1"/>
    </source>
</evidence>
<proteinExistence type="predicted"/>
<accession>A0A3B0RR06</accession>
<dbReference type="PANTHER" id="PTHR37305">
    <property type="entry name" value="INTEGRAL MEMBRANE PROTEIN-RELATED"/>
    <property type="match status" value="1"/>
</dbReference>
<keyword evidence="1" id="KW-0812">Transmembrane</keyword>
<feature type="transmembrane region" description="Helical" evidence="1">
    <location>
        <begin position="172"/>
        <end position="193"/>
    </location>
</feature>
<dbReference type="Pfam" id="PF12679">
    <property type="entry name" value="ABC2_membrane_2"/>
    <property type="match status" value="1"/>
</dbReference>
<feature type="transmembrane region" description="Helical" evidence="1">
    <location>
        <begin position="66"/>
        <end position="92"/>
    </location>
</feature>
<feature type="transmembrane region" description="Helical" evidence="1">
    <location>
        <begin position="113"/>
        <end position="138"/>
    </location>
</feature>
<dbReference type="EMBL" id="UOEB01000276">
    <property type="protein sequence ID" value="VAV86025.1"/>
    <property type="molecule type" value="Genomic_DNA"/>
</dbReference>
<feature type="transmembrane region" description="Helical" evidence="1">
    <location>
        <begin position="244"/>
        <end position="269"/>
    </location>
</feature>
<evidence type="ECO:0000256" key="1">
    <source>
        <dbReference type="SAM" id="Phobius"/>
    </source>
</evidence>
<reference evidence="2" key="1">
    <citation type="submission" date="2018-06" db="EMBL/GenBank/DDBJ databases">
        <authorList>
            <person name="Zhirakovskaya E."/>
        </authorList>
    </citation>
    <scope>NUCLEOTIDE SEQUENCE</scope>
</reference>
<dbReference type="PANTHER" id="PTHR37305:SF1">
    <property type="entry name" value="MEMBRANE PROTEIN"/>
    <property type="match status" value="1"/>
</dbReference>
<organism evidence="2">
    <name type="scientific">hydrothermal vent metagenome</name>
    <dbReference type="NCBI Taxonomy" id="652676"/>
    <lineage>
        <taxon>unclassified sequences</taxon>
        <taxon>metagenomes</taxon>
        <taxon>ecological metagenomes</taxon>
    </lineage>
</organism>
<sequence>MINLIKIELVKLYSSNRTYITFIIAILLMLVINLGLYSDGEELFGFFLQSINEYFYIEGNVVNGYLIAYLALNTLWVHIPVLIIIVTAHIFSGEFEMGTIRLLLTQPISRFNLLFAKIISLIIYNFCFMFVIAISAIIPSVLLFGKGDVVVFIDGIQFIQEVTFLSRFFNTLLFATLAMIAFSSMTMYFSLYFKNTLTAILLSLGILIILTLLQTFVFGIFSSWQPFLFTYHIAKWQLFFVNEIPYHSILNSVYYLIGMSLFFMVLSWYKFKKMNISE</sequence>
<dbReference type="GO" id="GO:0140359">
    <property type="term" value="F:ABC-type transporter activity"/>
    <property type="evidence" value="ECO:0007669"/>
    <property type="project" value="InterPro"/>
</dbReference>
<keyword evidence="1" id="KW-1133">Transmembrane helix</keyword>
<feature type="transmembrane region" description="Helical" evidence="1">
    <location>
        <begin position="20"/>
        <end position="38"/>
    </location>
</feature>
<dbReference type="AlphaFoldDB" id="A0A3B0RR06"/>
<keyword evidence="1" id="KW-0472">Membrane</keyword>
<name>A0A3B0RR06_9ZZZZ</name>
<feature type="transmembrane region" description="Helical" evidence="1">
    <location>
        <begin position="200"/>
        <end position="224"/>
    </location>
</feature>